<dbReference type="Gene3D" id="3.40.50.2000">
    <property type="entry name" value="Glycogen Phosphorylase B"/>
    <property type="match status" value="2"/>
</dbReference>
<dbReference type="GO" id="GO:0005789">
    <property type="term" value="C:endoplasmic reticulum membrane"/>
    <property type="evidence" value="ECO:0007669"/>
    <property type="project" value="UniProtKB-SubCell"/>
</dbReference>
<comment type="catalytic activity">
    <reaction evidence="8 10">
        <text>a beta-D-Man-(1-&gt;4)-beta-D-GlcNAc-(1-&gt;4)-alpha-D-GlcNAc-diphospho-di-trans,poly-cis-dolichol + GDP-alpha-D-mannose = an alpha-D-Man-(1-&gt;3)-beta-D-Man-(1-&gt;4)-beta-D-GlcNAc-(1-&gt;4)-alpha-D-GlcNAc-diphospho-di-trans,poly-cis-dolichol + GDP + H(+)</text>
        <dbReference type="Rhea" id="RHEA:29515"/>
        <dbReference type="Rhea" id="RHEA-COMP:19511"/>
        <dbReference type="Rhea" id="RHEA-COMP:19513"/>
        <dbReference type="ChEBI" id="CHEBI:15378"/>
        <dbReference type="ChEBI" id="CHEBI:57527"/>
        <dbReference type="ChEBI" id="CHEBI:58189"/>
        <dbReference type="ChEBI" id="CHEBI:58472"/>
        <dbReference type="ChEBI" id="CHEBI:132510"/>
        <dbReference type="EC" id="2.4.1.132"/>
    </reaction>
    <physiologicalReaction direction="left-to-right" evidence="8 10">
        <dbReference type="Rhea" id="RHEA:29516"/>
    </physiologicalReaction>
</comment>
<feature type="domain" description="Glycosyl transferase family 1" evidence="11">
    <location>
        <begin position="221"/>
        <end position="399"/>
    </location>
</feature>
<keyword evidence="5" id="KW-0256">Endoplasmic reticulum</keyword>
<keyword evidence="7" id="KW-0472">Membrane</keyword>
<dbReference type="GO" id="GO:0004378">
    <property type="term" value="F:GDP-Man:Man(1)GlcNAc(2)-PP-Dol alpha-1,3-mannosyltransferase activity"/>
    <property type="evidence" value="ECO:0007669"/>
    <property type="project" value="UniProtKB-UniRule"/>
</dbReference>
<evidence type="ECO:0000313" key="14">
    <source>
        <dbReference type="Proteomes" id="UP000660262"/>
    </source>
</evidence>
<evidence type="ECO:0000256" key="9">
    <source>
        <dbReference type="ARBA" id="ARBA00045104"/>
    </source>
</evidence>
<dbReference type="EMBL" id="BNJQ01000013">
    <property type="protein sequence ID" value="GHP06463.1"/>
    <property type="molecule type" value="Genomic_DNA"/>
</dbReference>
<organism evidence="13 14">
    <name type="scientific">Pycnococcus provasolii</name>
    <dbReference type="NCBI Taxonomy" id="41880"/>
    <lineage>
        <taxon>Eukaryota</taxon>
        <taxon>Viridiplantae</taxon>
        <taxon>Chlorophyta</taxon>
        <taxon>Pseudoscourfieldiophyceae</taxon>
        <taxon>Pseudoscourfieldiales</taxon>
        <taxon>Pycnococcaceae</taxon>
        <taxon>Pycnococcus</taxon>
    </lineage>
</organism>
<dbReference type="Pfam" id="PF00534">
    <property type="entry name" value="Glycos_transf_1"/>
    <property type="match status" value="1"/>
</dbReference>
<keyword evidence="2 10" id="KW-0328">Glycosyltransferase</keyword>
<dbReference type="Proteomes" id="UP000660262">
    <property type="component" value="Unassembled WGS sequence"/>
</dbReference>
<gene>
    <name evidence="13" type="ORF">PPROV_000520800</name>
</gene>
<dbReference type="AlphaFoldDB" id="A0A830HIP6"/>
<comment type="subcellular location">
    <subcellularLocation>
        <location evidence="10">Endoplasmic reticulum membrane</location>
        <topology evidence="10">Single-pass membrane protein</topology>
    </subcellularLocation>
</comment>
<dbReference type="InterPro" id="IPR027054">
    <property type="entry name" value="ALG2"/>
</dbReference>
<dbReference type="PANTHER" id="PTHR45918">
    <property type="entry name" value="ALPHA-1,3/1,6-MANNOSYLTRANSFERASE ALG2"/>
    <property type="match status" value="1"/>
</dbReference>
<evidence type="ECO:0000256" key="10">
    <source>
        <dbReference type="RuleBase" id="RU367136"/>
    </source>
</evidence>
<comment type="caution">
    <text evidence="13">The sequence shown here is derived from an EMBL/GenBank/DDBJ whole genome shotgun (WGS) entry which is preliminary data.</text>
</comment>
<comment type="similarity">
    <text evidence="10">Belongs to the glycosyltransferase group 1 family.</text>
</comment>
<dbReference type="GO" id="GO:0102704">
    <property type="term" value="F:GDP-Man:Man(2)GlcNAc(2)-PP-Dol alpha-1,6-mannosyltransferase activity"/>
    <property type="evidence" value="ECO:0007669"/>
    <property type="project" value="UniProtKB-UniRule"/>
</dbReference>
<evidence type="ECO:0000259" key="12">
    <source>
        <dbReference type="Pfam" id="PF13439"/>
    </source>
</evidence>
<dbReference type="InterPro" id="IPR028098">
    <property type="entry name" value="Glyco_trans_4-like_N"/>
</dbReference>
<keyword evidence="14" id="KW-1185">Reference proteome</keyword>
<sequence length="481" mass="51907">MRVAFVHPDLGLGGAERLIVDAACALVRRHHEVWIFTPYFDPHRCFSECTPASSSVSSPTPPSHRVTYTASSFFIQRAGGLWPRTILNKAQAICTYIRCCLAALAVVAKHMFTDAKFDVAFVDSVSACVPILQLCGIPVLFYCHYPDTLLQRAAKPSLLRRVYRAPVDALEKYTTRGANAIAVNSEFTARAYRLVFDKHANPTVLYPPAPVSDATTCAKTAPANPPVLLSINRFEGKKNLPLALDAMRKLRSAAEDVPRKNSAAARALQTKLVFAGGCDARVTENAEQLCMLKLRADHQHLVHDTVRTQHIEDEREAAETVRSALNDTGTDVVFFPSCSDAVKRKLIDACTCLVYTPEGEHFGIAPLEAAIASRPTVACASGGPLETIAHGTTGYLCESGGGSSTLPGVDGASVAVRELTSCIPSEDASLAASFARHYACMMDETVASELGTNAKKRCLSMFTRDAFGERLEAALSKLVVS</sequence>
<evidence type="ECO:0000256" key="1">
    <source>
        <dbReference type="ARBA" id="ARBA00004922"/>
    </source>
</evidence>
<proteinExistence type="inferred from homology"/>
<dbReference type="OrthoDB" id="448893at2759"/>
<evidence type="ECO:0000259" key="11">
    <source>
        <dbReference type="Pfam" id="PF00534"/>
    </source>
</evidence>
<dbReference type="UniPathway" id="UPA00378"/>
<dbReference type="Pfam" id="PF13439">
    <property type="entry name" value="Glyco_transf_4"/>
    <property type="match status" value="1"/>
</dbReference>
<evidence type="ECO:0000256" key="3">
    <source>
        <dbReference type="ARBA" id="ARBA00022679"/>
    </source>
</evidence>
<feature type="domain" description="Glycosyltransferase subfamily 4-like N-terminal" evidence="12">
    <location>
        <begin position="13"/>
        <end position="207"/>
    </location>
</feature>
<evidence type="ECO:0000256" key="8">
    <source>
        <dbReference type="ARBA" id="ARBA00045103"/>
    </source>
</evidence>
<evidence type="ECO:0000256" key="2">
    <source>
        <dbReference type="ARBA" id="ARBA00022676"/>
    </source>
</evidence>
<comment type="catalytic activity">
    <reaction evidence="9 10">
        <text>an alpha-D-Man-(1-&gt;3)-beta-D-Man-(1-&gt;4)-beta-D-GlcNAc-(1-&gt;4)-alpha-D-GlcNAc-diphospho-di-trans,poly-cis-dolichol + GDP-alpha-D-mannose = an alpha-D-Man-(1-&gt;3)-[alpha-D-Man-(1-&gt;6)]-beta-D-Man-(1-&gt;4)-beta-D-GlcNAc-(1-&gt;4)-alpha-D-GlcNAc-diphospho-di-trans,poly-cis-dolichol + GDP + H(+)</text>
        <dbReference type="Rhea" id="RHEA:29519"/>
        <dbReference type="Rhea" id="RHEA-COMP:19513"/>
        <dbReference type="Rhea" id="RHEA-COMP:19515"/>
        <dbReference type="ChEBI" id="CHEBI:15378"/>
        <dbReference type="ChEBI" id="CHEBI:57527"/>
        <dbReference type="ChEBI" id="CHEBI:58189"/>
        <dbReference type="ChEBI" id="CHEBI:132510"/>
        <dbReference type="ChEBI" id="CHEBI:132511"/>
        <dbReference type="EC" id="2.4.1.257"/>
    </reaction>
    <physiologicalReaction direction="left-to-right" evidence="9 10">
        <dbReference type="Rhea" id="RHEA:29520"/>
    </physiologicalReaction>
</comment>
<dbReference type="EC" id="2.4.1.132" evidence="10"/>
<reference evidence="13" key="1">
    <citation type="submission" date="2020-10" db="EMBL/GenBank/DDBJ databases">
        <title>Unveiling of a novel bifunctional photoreceptor, Dualchrome1, isolated from a cosmopolitan green alga.</title>
        <authorList>
            <person name="Suzuki S."/>
            <person name="Kawachi M."/>
        </authorList>
    </citation>
    <scope>NUCLEOTIDE SEQUENCE</scope>
    <source>
        <strain evidence="13">NIES 2893</strain>
    </source>
</reference>
<evidence type="ECO:0000256" key="6">
    <source>
        <dbReference type="ARBA" id="ARBA00022989"/>
    </source>
</evidence>
<keyword evidence="3 10" id="KW-0808">Transferase</keyword>
<evidence type="ECO:0000256" key="7">
    <source>
        <dbReference type="ARBA" id="ARBA00023136"/>
    </source>
</evidence>
<comment type="function">
    <text evidence="10">Mannosylates Man(2)GlcNAc(2)-dolichol diphosphate and Man(1)GlcNAc(2)-dolichol diphosphate to form Man(3)GlcNAc(2)-dolichol diphosphate.</text>
</comment>
<evidence type="ECO:0000256" key="4">
    <source>
        <dbReference type="ARBA" id="ARBA00022692"/>
    </source>
</evidence>
<keyword evidence="4" id="KW-0812">Transmembrane</keyword>
<dbReference type="EC" id="2.4.1.257" evidence="10"/>
<accession>A0A830HIP6</accession>
<dbReference type="PANTHER" id="PTHR45918:SF1">
    <property type="entry name" value="ALPHA-1,3_1,6-MANNOSYLTRANSFERASE ALG2"/>
    <property type="match status" value="1"/>
</dbReference>
<dbReference type="InterPro" id="IPR001296">
    <property type="entry name" value="Glyco_trans_1"/>
</dbReference>
<name>A0A830HIP6_9CHLO</name>
<evidence type="ECO:0000256" key="5">
    <source>
        <dbReference type="ARBA" id="ARBA00022824"/>
    </source>
</evidence>
<protein>
    <recommendedName>
        <fullName evidence="10">Alpha-1,3/1,6-mannosyltransferase ALG2</fullName>
        <ecNumber evidence="10">2.4.1.132</ecNumber>
        <ecNumber evidence="10">2.4.1.257</ecNumber>
    </recommendedName>
    <alternativeName>
        <fullName evidence="10">GDP-Man:Man(1)GlcNAc(2)-PP-Dol alpha-1,3-mannosyltransferase</fullName>
    </alternativeName>
</protein>
<comment type="pathway">
    <text evidence="1 10">Protein modification; protein glycosylation.</text>
</comment>
<keyword evidence="6" id="KW-1133">Transmembrane helix</keyword>
<evidence type="ECO:0000313" key="13">
    <source>
        <dbReference type="EMBL" id="GHP06463.1"/>
    </source>
</evidence>
<dbReference type="SUPFAM" id="SSF53756">
    <property type="entry name" value="UDP-Glycosyltransferase/glycogen phosphorylase"/>
    <property type="match status" value="1"/>
</dbReference>